<dbReference type="PANTHER" id="PTHR22951:SF5">
    <property type="entry name" value="PHOSPHATIDYLINOSITOL-BINDING CLATHRIN ASSEMBLY PROTEIN LAP"/>
    <property type="match status" value="1"/>
</dbReference>
<accession>A0A9P5XAS1</accession>
<dbReference type="GO" id="GO:0000149">
    <property type="term" value="F:SNARE binding"/>
    <property type="evidence" value="ECO:0007669"/>
    <property type="project" value="TreeGrafter"/>
</dbReference>
<dbReference type="Gene3D" id="1.25.40.90">
    <property type="match status" value="1"/>
</dbReference>
<dbReference type="AlphaFoldDB" id="A0A9P5XAS1"/>
<feature type="compositionally biased region" description="Low complexity" evidence="3">
    <location>
        <begin position="800"/>
        <end position="812"/>
    </location>
</feature>
<dbReference type="SUPFAM" id="SSF89009">
    <property type="entry name" value="GAT-like domain"/>
    <property type="match status" value="1"/>
</dbReference>
<comment type="subcellular location">
    <subcellularLocation>
        <location evidence="1">Cytoplasm</location>
    </subcellularLocation>
</comment>
<protein>
    <submittedName>
        <fullName evidence="5">ANTH-domain-containing protein</fullName>
    </submittedName>
</protein>
<dbReference type="FunFam" id="1.20.58.150:FF:000004">
    <property type="entry name" value="ENTH domain protein"/>
    <property type="match status" value="1"/>
</dbReference>
<dbReference type="GO" id="GO:0005546">
    <property type="term" value="F:phosphatidylinositol-4,5-bisphosphate binding"/>
    <property type="evidence" value="ECO:0007669"/>
    <property type="project" value="TreeGrafter"/>
</dbReference>
<feature type="compositionally biased region" description="Low complexity" evidence="3">
    <location>
        <begin position="707"/>
        <end position="725"/>
    </location>
</feature>
<dbReference type="SMART" id="SM00273">
    <property type="entry name" value="ENTH"/>
    <property type="match status" value="1"/>
</dbReference>
<feature type="region of interest" description="Disordered" evidence="3">
    <location>
        <begin position="317"/>
        <end position="368"/>
    </location>
</feature>
<dbReference type="InterPro" id="IPR045192">
    <property type="entry name" value="AP180-like"/>
</dbReference>
<feature type="region of interest" description="Disordered" evidence="3">
    <location>
        <begin position="800"/>
        <end position="861"/>
    </location>
</feature>
<feature type="region of interest" description="Disordered" evidence="3">
    <location>
        <begin position="382"/>
        <end position="402"/>
    </location>
</feature>
<dbReference type="InterPro" id="IPR011417">
    <property type="entry name" value="ANTH_dom"/>
</dbReference>
<dbReference type="CDD" id="cd16988">
    <property type="entry name" value="ANTH_N_YAP180"/>
    <property type="match status" value="1"/>
</dbReference>
<dbReference type="InterPro" id="IPR014712">
    <property type="entry name" value="ANTH_dom_sf"/>
</dbReference>
<feature type="region of interest" description="Disordered" evidence="3">
    <location>
        <begin position="948"/>
        <end position="984"/>
    </location>
</feature>
<feature type="compositionally biased region" description="Polar residues" evidence="3">
    <location>
        <begin position="876"/>
        <end position="892"/>
    </location>
</feature>
<sequence>MSSFDKIVKLACKPKNAPPKSKYIDAIIAATWSEDGAVHDVCKALSPRFREPNSVVVFKALIVLHTMIRNGATDNILAHLSQSDILKLRNVYLGTWEGFENPDHLHHYARYLDCRIRAYRDLKHDVIKVQSETNRDMRNSTTLEDEEQGYRNKKKQGNNASLGRSKTLMGRKLRSMTVEKGLLRETKAVHQMIDALVGCRFYMDGVDDELRLTALRMLVKDLLILFQAGNEAVINLLEQYFEMSHIDAAEALSIYRHFCKEMEHVTEYLGVAKKLQNLLNVPIPNLRHAPLSLATALQEYLDDPNFEQNRLEYKANRAAVDGKAPKSSATKAAPSSKLETNPLPSTSRAPEQTTSVSSSSAPQQQKSNVDDFFSSIEDNQTNMFNQASSPTNFAPQAAPNPFSQMMTGQPFVVPQINTQPTGFLMPQHTVMPNAANPFGIPRQQPATAPGPRPFSTFVPSPDQQNFLQPQATGVNPFRQSMLVPQTTGMALFGVGGGGPGMGMGMGSPTQQPNSNPFPGPSQPMQSMATGFGQSLFNTASSPQQSQQLPQQSFQQSFQPMPTSVSMMPSNSAFSTTTQTQTTLNVPQRPASTPLTAIGSTAKSASPPPAKPLRPHMTGTRNPFGPIIEPAPPVPKPPTLAELTMGFGGAGSTPSGSTQSQQQSQVNGGATSAGASTGGFNFANSALNPGGTDMGSVASSFAFSNAKPAGTAATSPTSTSTATGPTFSDSLFGGPSANTGVGNANASAIAATASLPTGVGSGFGTGPAPALKPQMTGFAGLKPFKPTSSFGAALMDSLPAAPNSSGTGSSTGTTGPGAAGAGVTGASTIGPGTTGAGTSSFGTSEFGTWNKPQQTGFGGSLGGLGALNAGANATSPPTTAFANASSPRTTSPTGFGAAGMGSRLGSGLRPQITGGGAANPFRASMAAGNSLGGFGSAAPSVPPLPTGFGNGSMFGSMSGMGQFGAQQGVQQPGGQQQAQGSASLI</sequence>
<feature type="compositionally biased region" description="Gly residues" evidence="3">
    <location>
        <begin position="813"/>
        <end position="822"/>
    </location>
</feature>
<dbReference type="PANTHER" id="PTHR22951">
    <property type="entry name" value="CLATHRIN ASSEMBLY PROTEIN"/>
    <property type="match status" value="1"/>
</dbReference>
<dbReference type="FunFam" id="1.25.40.90:FF:000036">
    <property type="entry name" value="Unplaced genomic scaffold supercont1.4, whole genome shotgun sequence"/>
    <property type="match status" value="1"/>
</dbReference>
<feature type="compositionally biased region" description="Polar residues" evidence="3">
    <location>
        <begin position="338"/>
        <end position="367"/>
    </location>
</feature>
<feature type="region of interest" description="Disordered" evidence="3">
    <location>
        <begin position="597"/>
        <end position="618"/>
    </location>
</feature>
<dbReference type="GO" id="GO:0072583">
    <property type="term" value="P:clathrin-dependent endocytosis"/>
    <property type="evidence" value="ECO:0007669"/>
    <property type="project" value="InterPro"/>
</dbReference>
<keyword evidence="6" id="KW-1185">Reference proteome</keyword>
<feature type="compositionally biased region" description="Low complexity" evidence="3">
    <location>
        <begin position="823"/>
        <end position="847"/>
    </location>
</feature>
<dbReference type="InterPro" id="IPR008942">
    <property type="entry name" value="ENTH_VHS"/>
</dbReference>
<feature type="region of interest" description="Disordered" evidence="3">
    <location>
        <begin position="876"/>
        <end position="905"/>
    </location>
</feature>
<dbReference type="GO" id="GO:0030136">
    <property type="term" value="C:clathrin-coated vesicle"/>
    <property type="evidence" value="ECO:0007669"/>
    <property type="project" value="InterPro"/>
</dbReference>
<name>A0A9P5XAS1_9AGAR</name>
<feature type="compositionally biased region" description="Low complexity" evidence="3">
    <location>
        <begin position="651"/>
        <end position="672"/>
    </location>
</feature>
<dbReference type="Gene3D" id="1.20.58.150">
    <property type="entry name" value="ANTH domain"/>
    <property type="match status" value="1"/>
</dbReference>
<feature type="compositionally biased region" description="Low complexity" evidence="3">
    <location>
        <begin position="950"/>
        <end position="984"/>
    </location>
</feature>
<dbReference type="Pfam" id="PF07651">
    <property type="entry name" value="ANTH"/>
    <property type="match status" value="1"/>
</dbReference>
<feature type="compositionally biased region" description="Low complexity" evidence="3">
    <location>
        <begin position="540"/>
        <end position="559"/>
    </location>
</feature>
<evidence type="ECO:0000256" key="1">
    <source>
        <dbReference type="ARBA" id="ARBA00004496"/>
    </source>
</evidence>
<dbReference type="GO" id="GO:0005905">
    <property type="term" value="C:clathrin-coated pit"/>
    <property type="evidence" value="ECO:0007669"/>
    <property type="project" value="TreeGrafter"/>
</dbReference>
<feature type="region of interest" description="Disordered" evidence="3">
    <location>
        <begin position="638"/>
        <end position="672"/>
    </location>
</feature>
<feature type="region of interest" description="Disordered" evidence="3">
    <location>
        <begin position="534"/>
        <end position="572"/>
    </location>
</feature>
<feature type="compositionally biased region" description="Low complexity" evidence="3">
    <location>
        <begin position="325"/>
        <end position="337"/>
    </location>
</feature>
<dbReference type="EMBL" id="MU151258">
    <property type="protein sequence ID" value="KAF9446195.1"/>
    <property type="molecule type" value="Genomic_DNA"/>
</dbReference>
<proteinExistence type="predicted"/>
<keyword evidence="2" id="KW-0963">Cytoplasm</keyword>
<organism evidence="5 6">
    <name type="scientific">Macrolepiota fuliginosa MF-IS2</name>
    <dbReference type="NCBI Taxonomy" id="1400762"/>
    <lineage>
        <taxon>Eukaryota</taxon>
        <taxon>Fungi</taxon>
        <taxon>Dikarya</taxon>
        <taxon>Basidiomycota</taxon>
        <taxon>Agaricomycotina</taxon>
        <taxon>Agaricomycetes</taxon>
        <taxon>Agaricomycetidae</taxon>
        <taxon>Agaricales</taxon>
        <taxon>Agaricineae</taxon>
        <taxon>Agaricaceae</taxon>
        <taxon>Macrolepiota</taxon>
    </lineage>
</organism>
<dbReference type="GO" id="GO:0048268">
    <property type="term" value="P:clathrin coat assembly"/>
    <property type="evidence" value="ECO:0007669"/>
    <property type="project" value="InterPro"/>
</dbReference>
<feature type="region of interest" description="Disordered" evidence="3">
    <location>
        <begin position="133"/>
        <end position="163"/>
    </location>
</feature>
<evidence type="ECO:0000256" key="3">
    <source>
        <dbReference type="SAM" id="MobiDB-lite"/>
    </source>
</evidence>
<feature type="domain" description="ENTH" evidence="4">
    <location>
        <begin position="1"/>
        <end position="126"/>
    </location>
</feature>
<dbReference type="Proteomes" id="UP000807342">
    <property type="component" value="Unassembled WGS sequence"/>
</dbReference>
<feature type="compositionally biased region" description="Polar residues" evidence="3">
    <location>
        <begin position="560"/>
        <end position="572"/>
    </location>
</feature>
<dbReference type="OrthoDB" id="44015at2759"/>
<evidence type="ECO:0000313" key="5">
    <source>
        <dbReference type="EMBL" id="KAF9446195.1"/>
    </source>
</evidence>
<feature type="compositionally biased region" description="Polar residues" evidence="3">
    <location>
        <begin position="382"/>
        <end position="394"/>
    </location>
</feature>
<evidence type="ECO:0000313" key="6">
    <source>
        <dbReference type="Proteomes" id="UP000807342"/>
    </source>
</evidence>
<dbReference type="GO" id="GO:0006900">
    <property type="term" value="P:vesicle budding from membrane"/>
    <property type="evidence" value="ECO:0007669"/>
    <property type="project" value="TreeGrafter"/>
</dbReference>
<reference evidence="5" key="1">
    <citation type="submission" date="2020-11" db="EMBL/GenBank/DDBJ databases">
        <authorList>
            <consortium name="DOE Joint Genome Institute"/>
            <person name="Ahrendt S."/>
            <person name="Riley R."/>
            <person name="Andreopoulos W."/>
            <person name="Labutti K."/>
            <person name="Pangilinan J."/>
            <person name="Ruiz-Duenas F.J."/>
            <person name="Barrasa J.M."/>
            <person name="Sanchez-Garcia M."/>
            <person name="Camarero S."/>
            <person name="Miyauchi S."/>
            <person name="Serrano A."/>
            <person name="Linde D."/>
            <person name="Babiker R."/>
            <person name="Drula E."/>
            <person name="Ayuso-Fernandez I."/>
            <person name="Pacheco R."/>
            <person name="Padilla G."/>
            <person name="Ferreira P."/>
            <person name="Barriuso J."/>
            <person name="Kellner H."/>
            <person name="Castanera R."/>
            <person name="Alfaro M."/>
            <person name="Ramirez L."/>
            <person name="Pisabarro A.G."/>
            <person name="Kuo A."/>
            <person name="Tritt A."/>
            <person name="Lipzen A."/>
            <person name="He G."/>
            <person name="Yan M."/>
            <person name="Ng V."/>
            <person name="Cullen D."/>
            <person name="Martin F."/>
            <person name="Rosso M.-N."/>
            <person name="Henrissat B."/>
            <person name="Hibbett D."/>
            <person name="Martinez A.T."/>
            <person name="Grigoriev I.V."/>
        </authorList>
    </citation>
    <scope>NUCLEOTIDE SEQUENCE</scope>
    <source>
        <strain evidence="5">MF-IS2</strain>
    </source>
</reference>
<evidence type="ECO:0000256" key="2">
    <source>
        <dbReference type="ARBA" id="ARBA00022490"/>
    </source>
</evidence>
<feature type="region of interest" description="Disordered" evidence="3">
    <location>
        <begin position="706"/>
        <end position="726"/>
    </location>
</feature>
<dbReference type="SUPFAM" id="SSF48464">
    <property type="entry name" value="ENTH/VHS domain"/>
    <property type="match status" value="1"/>
</dbReference>
<dbReference type="GO" id="GO:0032050">
    <property type="term" value="F:clathrin heavy chain binding"/>
    <property type="evidence" value="ECO:0007669"/>
    <property type="project" value="TreeGrafter"/>
</dbReference>
<dbReference type="InterPro" id="IPR013809">
    <property type="entry name" value="ENTH"/>
</dbReference>
<evidence type="ECO:0000259" key="4">
    <source>
        <dbReference type="PROSITE" id="PS50942"/>
    </source>
</evidence>
<gene>
    <name evidence="5" type="ORF">P691DRAFT_804481</name>
</gene>
<dbReference type="GO" id="GO:0005545">
    <property type="term" value="F:1-phosphatidylinositol binding"/>
    <property type="evidence" value="ECO:0007669"/>
    <property type="project" value="InterPro"/>
</dbReference>
<dbReference type="PROSITE" id="PS50942">
    <property type="entry name" value="ENTH"/>
    <property type="match status" value="1"/>
</dbReference>
<comment type="caution">
    <text evidence="5">The sequence shown here is derived from an EMBL/GenBank/DDBJ whole genome shotgun (WGS) entry which is preliminary data.</text>
</comment>